<sequence length="108" mass="12005">MGNLREQIIAELGVAAEIEPKVEVRRRVEFLADYLSSTPATGFVLGISGGQDSSLTGKLCQLAVDELRARDRRRPSSRSGFPTVRRPMPTTRSGHWISSARTMWSRSM</sequence>
<dbReference type="Pfam" id="PF02540">
    <property type="entry name" value="NAD_synthase"/>
    <property type="match status" value="1"/>
</dbReference>
<dbReference type="SUPFAM" id="SSF52402">
    <property type="entry name" value="Adenine nucleotide alpha hydrolases-like"/>
    <property type="match status" value="1"/>
</dbReference>
<protein>
    <submittedName>
        <fullName evidence="3">NH(3)-dependent NAD(+) synthetase</fullName>
        <ecNumber evidence="3">6.3.1.5</ecNumber>
    </submittedName>
</protein>
<dbReference type="EC" id="6.3.1.5" evidence="3"/>
<reference evidence="3 4" key="1">
    <citation type="submission" date="2018-06" db="EMBL/GenBank/DDBJ databases">
        <authorList>
            <consortium name="Pathogen Informatics"/>
            <person name="Doyle S."/>
        </authorList>
    </citation>
    <scope>NUCLEOTIDE SEQUENCE [LARGE SCALE GENOMIC DNA]</scope>
    <source>
        <strain evidence="3 4">NCTC13184</strain>
    </source>
</reference>
<evidence type="ECO:0000313" key="4">
    <source>
        <dbReference type="Proteomes" id="UP000255082"/>
    </source>
</evidence>
<dbReference type="InterPro" id="IPR014729">
    <property type="entry name" value="Rossmann-like_a/b/a_fold"/>
</dbReference>
<evidence type="ECO:0000313" key="3">
    <source>
        <dbReference type="EMBL" id="SUA42603.1"/>
    </source>
</evidence>
<dbReference type="GO" id="GO:0009435">
    <property type="term" value="P:NAD+ biosynthetic process"/>
    <property type="evidence" value="ECO:0007669"/>
    <property type="project" value="UniProtKB-UniPathway"/>
</dbReference>
<feature type="region of interest" description="Disordered" evidence="1">
    <location>
        <begin position="71"/>
        <end position="108"/>
    </location>
</feature>
<dbReference type="UniPathway" id="UPA00253"/>
<name>A0A378WQJ5_9NOCA</name>
<evidence type="ECO:0000256" key="1">
    <source>
        <dbReference type="SAM" id="MobiDB-lite"/>
    </source>
</evidence>
<dbReference type="EMBL" id="UGRU01000001">
    <property type="protein sequence ID" value="SUA42603.1"/>
    <property type="molecule type" value="Genomic_DNA"/>
</dbReference>
<dbReference type="InterPro" id="IPR022310">
    <property type="entry name" value="NAD/GMP_synthase"/>
</dbReference>
<proteinExistence type="predicted"/>
<gene>
    <name evidence="3" type="primary">nadE_2</name>
    <name evidence="3" type="ORF">NCTC13184_01960</name>
</gene>
<keyword evidence="3" id="KW-0436">Ligase</keyword>
<dbReference type="Gene3D" id="3.40.50.620">
    <property type="entry name" value="HUPs"/>
    <property type="match status" value="1"/>
</dbReference>
<dbReference type="Proteomes" id="UP000255082">
    <property type="component" value="Unassembled WGS sequence"/>
</dbReference>
<feature type="compositionally biased region" description="Polar residues" evidence="1">
    <location>
        <begin position="99"/>
        <end position="108"/>
    </location>
</feature>
<feature type="domain" description="NAD/GMP synthase" evidence="2">
    <location>
        <begin position="24"/>
        <end position="70"/>
    </location>
</feature>
<accession>A0A378WQJ5</accession>
<dbReference type="AlphaFoldDB" id="A0A378WQJ5"/>
<evidence type="ECO:0000259" key="2">
    <source>
        <dbReference type="Pfam" id="PF02540"/>
    </source>
</evidence>
<dbReference type="GO" id="GO:0008795">
    <property type="term" value="F:NAD+ synthase activity"/>
    <property type="evidence" value="ECO:0007669"/>
    <property type="project" value="UniProtKB-EC"/>
</dbReference>
<organism evidence="3 4">
    <name type="scientific">Nocardia africana</name>
    <dbReference type="NCBI Taxonomy" id="134964"/>
    <lineage>
        <taxon>Bacteria</taxon>
        <taxon>Bacillati</taxon>
        <taxon>Actinomycetota</taxon>
        <taxon>Actinomycetes</taxon>
        <taxon>Mycobacteriales</taxon>
        <taxon>Nocardiaceae</taxon>
        <taxon>Nocardia</taxon>
    </lineage>
</organism>